<gene>
    <name evidence="1" type="ORF">L6452_28165</name>
</gene>
<dbReference type="Proteomes" id="UP001055879">
    <property type="component" value="Linkage Group LG09"/>
</dbReference>
<protein>
    <submittedName>
        <fullName evidence="1">Uncharacterized protein</fullName>
    </submittedName>
</protein>
<reference evidence="2" key="1">
    <citation type="journal article" date="2022" name="Mol. Ecol. Resour.">
        <title>The genomes of chicory, endive, great burdock and yacon provide insights into Asteraceae palaeo-polyploidization history and plant inulin production.</title>
        <authorList>
            <person name="Fan W."/>
            <person name="Wang S."/>
            <person name="Wang H."/>
            <person name="Wang A."/>
            <person name="Jiang F."/>
            <person name="Liu H."/>
            <person name="Zhao H."/>
            <person name="Xu D."/>
            <person name="Zhang Y."/>
        </authorList>
    </citation>
    <scope>NUCLEOTIDE SEQUENCE [LARGE SCALE GENOMIC DNA]</scope>
    <source>
        <strain evidence="2">cv. Niubang</strain>
    </source>
</reference>
<reference evidence="1 2" key="2">
    <citation type="journal article" date="2022" name="Mol. Ecol. Resour.">
        <title>The genomes of chicory, endive, great burdock and yacon provide insights into Asteraceae paleo-polyploidization history and plant inulin production.</title>
        <authorList>
            <person name="Fan W."/>
            <person name="Wang S."/>
            <person name="Wang H."/>
            <person name="Wang A."/>
            <person name="Jiang F."/>
            <person name="Liu H."/>
            <person name="Zhao H."/>
            <person name="Xu D."/>
            <person name="Zhang Y."/>
        </authorList>
    </citation>
    <scope>NUCLEOTIDE SEQUENCE [LARGE SCALE GENOMIC DNA]</scope>
    <source>
        <strain evidence="2">cv. Niubang</strain>
    </source>
</reference>
<evidence type="ECO:0000313" key="1">
    <source>
        <dbReference type="EMBL" id="KAI3702427.1"/>
    </source>
</evidence>
<accession>A0ACB8ZWP5</accession>
<evidence type="ECO:0000313" key="2">
    <source>
        <dbReference type="Proteomes" id="UP001055879"/>
    </source>
</evidence>
<dbReference type="EMBL" id="CM042055">
    <property type="protein sequence ID" value="KAI3702427.1"/>
    <property type="molecule type" value="Genomic_DNA"/>
</dbReference>
<keyword evidence="2" id="KW-1185">Reference proteome</keyword>
<proteinExistence type="predicted"/>
<comment type="caution">
    <text evidence="1">The sequence shown here is derived from an EMBL/GenBank/DDBJ whole genome shotgun (WGS) entry which is preliminary data.</text>
</comment>
<name>A0ACB8ZWP5_ARCLA</name>
<organism evidence="1 2">
    <name type="scientific">Arctium lappa</name>
    <name type="common">Greater burdock</name>
    <name type="synonym">Lappa major</name>
    <dbReference type="NCBI Taxonomy" id="4217"/>
    <lineage>
        <taxon>Eukaryota</taxon>
        <taxon>Viridiplantae</taxon>
        <taxon>Streptophyta</taxon>
        <taxon>Embryophyta</taxon>
        <taxon>Tracheophyta</taxon>
        <taxon>Spermatophyta</taxon>
        <taxon>Magnoliopsida</taxon>
        <taxon>eudicotyledons</taxon>
        <taxon>Gunneridae</taxon>
        <taxon>Pentapetalae</taxon>
        <taxon>asterids</taxon>
        <taxon>campanulids</taxon>
        <taxon>Asterales</taxon>
        <taxon>Asteraceae</taxon>
        <taxon>Carduoideae</taxon>
        <taxon>Cardueae</taxon>
        <taxon>Arctiinae</taxon>
        <taxon>Arctium</taxon>
    </lineage>
</organism>
<sequence>MIITMISKWPENSGRETVLQNLRQDIDFVVKGLVNWRTISGGDGGLIVQELMSSIMASISSLPPSNFPMTTAAAALRPAGVIYSAITHRWQPPTTCNFCYSNPHKTLSAPSHIRTATSVASTSETTPLETEAAASLPLKKVLIPIGFGTEEMEAVIMVNVLRQAGADVVLASVEPELEVKLSGGTILVADVSISECSDQIFDLVALPGGMPGSVRLRDCKTLEAITKKQAEEKRLYGAICAAPAVTLLPWGLLKRKKTTCHPAFWHKLPTFRAVKTNLQVSEGLTTSRGPGTCFQFSVSLVEQLFGESASMEMGKLLLMDTTDELSRKEEFNKVEWAVDHTPRVLIPIANGSEDIEVITVVDILRRAKLDVTLASVERSLPVVGSHGLKVVADMLLKNAAESIFDLIILPGGVSGVERLHKSKILKKLLKEQVSNGRKYGAICSSPSILQRQGLLQNKKATGHPSTVSKLDSEAVVGSQVVIDGELITCRGLSSAPEFALAIIAKFFGHGRARSVAEGLVFQYLAN</sequence>